<evidence type="ECO:0000256" key="3">
    <source>
        <dbReference type="ARBA" id="ARBA00022634"/>
    </source>
</evidence>
<name>A0ABW3M535_9PSEU</name>
<evidence type="ECO:0000256" key="4">
    <source>
        <dbReference type="ARBA" id="ARBA00022741"/>
    </source>
</evidence>
<evidence type="ECO:0000256" key="5">
    <source>
        <dbReference type="ARBA" id="ARBA00047754"/>
    </source>
</evidence>
<comment type="caution">
    <text evidence="8">The sequence shown here is derived from an EMBL/GenBank/DDBJ whole genome shotgun (WGS) entry which is preliminary data.</text>
</comment>
<dbReference type="Proteomes" id="UP001597045">
    <property type="component" value="Unassembled WGS sequence"/>
</dbReference>
<keyword evidence="4" id="KW-0547">Nucleotide-binding</keyword>
<comment type="catalytic activity">
    <reaction evidence="5">
        <text>a 2'-deoxyribonucleoside 5'-diphosphate + [thioredoxin]-disulfide + H2O = a ribonucleoside 5'-diphosphate + [thioredoxin]-dithiol</text>
        <dbReference type="Rhea" id="RHEA:23252"/>
        <dbReference type="Rhea" id="RHEA-COMP:10698"/>
        <dbReference type="Rhea" id="RHEA-COMP:10700"/>
        <dbReference type="ChEBI" id="CHEBI:15377"/>
        <dbReference type="ChEBI" id="CHEBI:29950"/>
        <dbReference type="ChEBI" id="CHEBI:50058"/>
        <dbReference type="ChEBI" id="CHEBI:57930"/>
        <dbReference type="ChEBI" id="CHEBI:73316"/>
        <dbReference type="EC" id="1.17.4.1"/>
    </reaction>
</comment>
<protein>
    <recommendedName>
        <fullName evidence="2">ribonucleoside-diphosphate reductase</fullName>
        <ecNumber evidence="2">1.17.4.1</ecNumber>
    </recommendedName>
</protein>
<evidence type="ECO:0000313" key="9">
    <source>
        <dbReference type="Proteomes" id="UP001597045"/>
    </source>
</evidence>
<evidence type="ECO:0000256" key="6">
    <source>
        <dbReference type="SAM" id="MobiDB-lite"/>
    </source>
</evidence>
<evidence type="ECO:0000256" key="2">
    <source>
        <dbReference type="ARBA" id="ARBA00012274"/>
    </source>
</evidence>
<organism evidence="8 9">
    <name type="scientific">Kibdelosporangium lantanae</name>
    <dbReference type="NCBI Taxonomy" id="1497396"/>
    <lineage>
        <taxon>Bacteria</taxon>
        <taxon>Bacillati</taxon>
        <taxon>Actinomycetota</taxon>
        <taxon>Actinomycetes</taxon>
        <taxon>Pseudonocardiales</taxon>
        <taxon>Pseudonocardiaceae</taxon>
        <taxon>Kibdelosporangium</taxon>
    </lineage>
</organism>
<evidence type="ECO:0000259" key="7">
    <source>
        <dbReference type="Pfam" id="PF12637"/>
    </source>
</evidence>
<feature type="region of interest" description="Disordered" evidence="6">
    <location>
        <begin position="1"/>
        <end position="26"/>
    </location>
</feature>
<accession>A0ABW3M535</accession>
<dbReference type="Pfam" id="PF12637">
    <property type="entry name" value="TSCPD"/>
    <property type="match status" value="1"/>
</dbReference>
<comment type="similarity">
    <text evidence="1">Belongs to the ribonucleoside diphosphate reductase class-2 family.</text>
</comment>
<evidence type="ECO:0000256" key="1">
    <source>
        <dbReference type="ARBA" id="ARBA00007405"/>
    </source>
</evidence>
<dbReference type="EC" id="1.17.4.1" evidence="2"/>
<proteinExistence type="inferred from homology"/>
<reference evidence="9" key="1">
    <citation type="journal article" date="2019" name="Int. J. Syst. Evol. Microbiol.">
        <title>The Global Catalogue of Microorganisms (GCM) 10K type strain sequencing project: providing services to taxonomists for standard genome sequencing and annotation.</title>
        <authorList>
            <consortium name="The Broad Institute Genomics Platform"/>
            <consortium name="The Broad Institute Genome Sequencing Center for Infectious Disease"/>
            <person name="Wu L."/>
            <person name="Ma J."/>
        </authorList>
    </citation>
    <scope>NUCLEOTIDE SEQUENCE [LARGE SCALE GENOMIC DNA]</scope>
    <source>
        <strain evidence="9">JCM 31486</strain>
    </source>
</reference>
<dbReference type="EMBL" id="JBHTIS010000109">
    <property type="protein sequence ID" value="MFD1044714.1"/>
    <property type="molecule type" value="Genomic_DNA"/>
</dbReference>
<keyword evidence="9" id="KW-1185">Reference proteome</keyword>
<gene>
    <name evidence="8" type="ORF">ACFQ1S_03450</name>
</gene>
<evidence type="ECO:0000313" key="8">
    <source>
        <dbReference type="EMBL" id="MFD1044714.1"/>
    </source>
</evidence>
<sequence>MTWSTLGSEESVDGLRMPRRRTGQTTSFTVGGAGFYLTDNTREDGTLGEIFAKFGKEGSTLAGLMDAVSILVSLGLRYGVPLSVMVEKLTNTRYEPMGMTDDPEIPEVSSVMDYIFRRLALNHMSLEDRMKIGILTPEEEARADVTDVVPGGLVTTWQS</sequence>
<dbReference type="InterPro" id="IPR024434">
    <property type="entry name" value="TSCPD_dom"/>
</dbReference>
<keyword evidence="3" id="KW-0237">DNA synthesis</keyword>
<feature type="domain" description="TSCPD" evidence="7">
    <location>
        <begin position="18"/>
        <end position="120"/>
    </location>
</feature>